<gene>
    <name evidence="2" type="ORF">Bccel_3037</name>
</gene>
<reference evidence="3" key="1">
    <citation type="submission" date="2015-07" db="EMBL/GenBank/DDBJ databases">
        <title>Near-Complete Genome Sequence of the Cellulolytic Bacterium Bacteroides (Pseudobacteroides) cellulosolvens ATCC 35603.</title>
        <authorList>
            <person name="Dassa B."/>
            <person name="Utturkar S.M."/>
            <person name="Klingeman D.M."/>
            <person name="Hurt R.A."/>
            <person name="Keller M."/>
            <person name="Xu J."/>
            <person name="Reddy Y.H.K."/>
            <person name="Borovok I."/>
            <person name="Grinberg I.R."/>
            <person name="Lamed R."/>
            <person name="Zhivin O."/>
            <person name="Bayer E.A."/>
            <person name="Brown S.D."/>
        </authorList>
    </citation>
    <scope>NUCLEOTIDE SEQUENCE [LARGE SCALE GENOMIC DNA]</scope>
    <source>
        <strain evidence="3">DSM 2933</strain>
    </source>
</reference>
<keyword evidence="3" id="KW-1185">Reference proteome</keyword>
<feature type="transmembrane region" description="Helical" evidence="1">
    <location>
        <begin position="58"/>
        <end position="77"/>
    </location>
</feature>
<dbReference type="Proteomes" id="UP000036923">
    <property type="component" value="Unassembled WGS sequence"/>
</dbReference>
<dbReference type="RefSeq" id="WP_028308378.1">
    <property type="nucleotide sequence ID" value="NZ_JQKC01000062.1"/>
</dbReference>
<dbReference type="AlphaFoldDB" id="A0A0L6JPK5"/>
<dbReference type="STRING" id="398512.Bccel_3037"/>
<organism evidence="2 3">
    <name type="scientific">Pseudobacteroides cellulosolvens ATCC 35603 = DSM 2933</name>
    <dbReference type="NCBI Taxonomy" id="398512"/>
    <lineage>
        <taxon>Bacteria</taxon>
        <taxon>Bacillati</taxon>
        <taxon>Bacillota</taxon>
        <taxon>Clostridia</taxon>
        <taxon>Eubacteriales</taxon>
        <taxon>Oscillospiraceae</taxon>
        <taxon>Pseudobacteroides</taxon>
    </lineage>
</organism>
<sequence precursor="true">MKTKPKLIICSMIFTAGGFINIFFSTAVHMLLSRQMTILKLLPINECLKSIFISRQHLMLFLCLQGFALVMAVMYFFTNLRPYQSDLVEITPDIKTPVPVGQYQHGSARWLKDKEKDKAFDSFILDPSHPQIVELIKTGYDGLEFMKEKEG</sequence>
<protein>
    <recommendedName>
        <fullName evidence="4">TRAG family protein</fullName>
    </recommendedName>
</protein>
<evidence type="ECO:0000256" key="1">
    <source>
        <dbReference type="SAM" id="Phobius"/>
    </source>
</evidence>
<dbReference type="EMBL" id="LGTC01000001">
    <property type="protein sequence ID" value="KNY27766.1"/>
    <property type="molecule type" value="Genomic_DNA"/>
</dbReference>
<proteinExistence type="predicted"/>
<evidence type="ECO:0000313" key="2">
    <source>
        <dbReference type="EMBL" id="KNY27766.1"/>
    </source>
</evidence>
<evidence type="ECO:0008006" key="4">
    <source>
        <dbReference type="Google" id="ProtNLM"/>
    </source>
</evidence>
<comment type="caution">
    <text evidence="2">The sequence shown here is derived from an EMBL/GenBank/DDBJ whole genome shotgun (WGS) entry which is preliminary data.</text>
</comment>
<dbReference type="PATRIC" id="fig|398512.5.peg.3186"/>
<keyword evidence="1" id="KW-1133">Transmembrane helix</keyword>
<dbReference type="OrthoDB" id="1796850at2"/>
<keyword evidence="1" id="KW-0812">Transmembrane</keyword>
<dbReference type="eggNOG" id="COG3505">
    <property type="taxonomic scope" value="Bacteria"/>
</dbReference>
<keyword evidence="1" id="KW-0472">Membrane</keyword>
<accession>A0A0L6JPK5</accession>
<feature type="transmembrane region" description="Helical" evidence="1">
    <location>
        <begin position="7"/>
        <end position="32"/>
    </location>
</feature>
<evidence type="ECO:0000313" key="3">
    <source>
        <dbReference type="Proteomes" id="UP000036923"/>
    </source>
</evidence>
<name>A0A0L6JPK5_9FIRM</name>